<reference evidence="4" key="1">
    <citation type="submission" date="2019-09" db="EMBL/GenBank/DDBJ databases">
        <title>Draft genome information of white flower Hibiscus syriacus.</title>
        <authorList>
            <person name="Kim Y.-M."/>
        </authorList>
    </citation>
    <scope>NUCLEOTIDE SEQUENCE [LARGE SCALE GENOMIC DNA]</scope>
    <source>
        <strain evidence="4">YM2019G1</strain>
    </source>
</reference>
<dbReference type="EMBL" id="VEPZ02000164">
    <property type="protein sequence ID" value="KAE8732396.1"/>
    <property type="molecule type" value="Genomic_DNA"/>
</dbReference>
<feature type="compositionally biased region" description="Polar residues" evidence="2">
    <location>
        <begin position="37"/>
        <end position="53"/>
    </location>
</feature>
<dbReference type="Pfam" id="PF03469">
    <property type="entry name" value="XH"/>
    <property type="match status" value="1"/>
</dbReference>
<evidence type="ECO:0000313" key="4">
    <source>
        <dbReference type="EMBL" id="KAE8732396.1"/>
    </source>
</evidence>
<dbReference type="Gene3D" id="3.30.70.2890">
    <property type="entry name" value="XS domain"/>
    <property type="match status" value="1"/>
</dbReference>
<gene>
    <name evidence="4" type="ORF">F3Y22_tig00002219pilonHSYRG00006</name>
</gene>
<dbReference type="InterPro" id="IPR005379">
    <property type="entry name" value="FDM1-5/IDN2_XH"/>
</dbReference>
<evidence type="ECO:0000256" key="1">
    <source>
        <dbReference type="SAM" id="Coils"/>
    </source>
</evidence>
<dbReference type="PANTHER" id="PTHR21596">
    <property type="entry name" value="RIBONUCLEASE P SUBUNIT P38"/>
    <property type="match status" value="1"/>
</dbReference>
<dbReference type="Proteomes" id="UP000436088">
    <property type="component" value="Unassembled WGS sequence"/>
</dbReference>
<sequence>MGSYPVKEENRPAGKTGTAPSRDSRPREAMIGPKGGNSRTVNRPSPRGHQQYSKPRGGNTANRKYPHNRESSRTKNHNTQPTNQIIIKPLFEQEQFGKKDYFSPRRQRDKVYGWVARDDDYCSKGLVGNYLKNNGDLKTVSDKEAEDHRKASTLVTTLTNTLETKNLRLKEMEKKYTEVKMSFWALMDEKDEMTKAYNEESKRMQQNAHDHFKKISLEHERMAWQFSDQKIELEQREKELFYREIQNEAETRKLQHEKMMSEKEKLHRKIIELEKQLDAKQALELEIQSMKGQIEVMQHMEGDGEMKKKMEAILEELKEKEEEWSSVEELYQVLVVSERQKNDELLDARKELIAGLKVISTGGSLVHPPLISTNTRASVAVKRMGELDIKPFRIAAKRKYSGVEANLKAAERCSQLQDYLRDSNWHPFKILTDKDGNSKRKLDEEDEQLKAIKSEDGDEIYSAVTAALAEIIEYNPSGKLWNFKEGREATLKEGVE</sequence>
<feature type="compositionally biased region" description="Basic and acidic residues" evidence="2">
    <location>
        <begin position="1"/>
        <end position="12"/>
    </location>
</feature>
<feature type="coiled-coil region" evidence="1">
    <location>
        <begin position="256"/>
        <end position="330"/>
    </location>
</feature>
<dbReference type="PANTHER" id="PTHR21596:SF23">
    <property type="entry name" value="FACTOR OF DNA METHYLATION 4"/>
    <property type="match status" value="1"/>
</dbReference>
<evidence type="ECO:0000259" key="3">
    <source>
        <dbReference type="Pfam" id="PF03469"/>
    </source>
</evidence>
<feature type="region of interest" description="Disordered" evidence="2">
    <location>
        <begin position="1"/>
        <end position="84"/>
    </location>
</feature>
<evidence type="ECO:0000256" key="2">
    <source>
        <dbReference type="SAM" id="MobiDB-lite"/>
    </source>
</evidence>
<evidence type="ECO:0000313" key="5">
    <source>
        <dbReference type="Proteomes" id="UP000436088"/>
    </source>
</evidence>
<feature type="domain" description="Factor of DNA methylation 1-5/IDN2" evidence="3">
    <location>
        <begin position="382"/>
        <end position="496"/>
    </location>
</feature>
<feature type="coiled-coil region" evidence="1">
    <location>
        <begin position="155"/>
        <end position="182"/>
    </location>
</feature>
<protein>
    <submittedName>
        <fullName evidence="4">XH/XS domain-containing protein, putative isoform 2</fullName>
    </submittedName>
</protein>
<keyword evidence="1" id="KW-0175">Coiled coil</keyword>
<organism evidence="4 5">
    <name type="scientific">Hibiscus syriacus</name>
    <name type="common">Rose of Sharon</name>
    <dbReference type="NCBI Taxonomy" id="106335"/>
    <lineage>
        <taxon>Eukaryota</taxon>
        <taxon>Viridiplantae</taxon>
        <taxon>Streptophyta</taxon>
        <taxon>Embryophyta</taxon>
        <taxon>Tracheophyta</taxon>
        <taxon>Spermatophyta</taxon>
        <taxon>Magnoliopsida</taxon>
        <taxon>eudicotyledons</taxon>
        <taxon>Gunneridae</taxon>
        <taxon>Pentapetalae</taxon>
        <taxon>rosids</taxon>
        <taxon>malvids</taxon>
        <taxon>Malvales</taxon>
        <taxon>Malvaceae</taxon>
        <taxon>Malvoideae</taxon>
        <taxon>Hibiscus</taxon>
    </lineage>
</organism>
<keyword evidence="5" id="KW-1185">Reference proteome</keyword>
<dbReference type="GO" id="GO:0080188">
    <property type="term" value="P:gene silencing by siRNA-directed DNA methylation"/>
    <property type="evidence" value="ECO:0007669"/>
    <property type="project" value="InterPro"/>
</dbReference>
<comment type="caution">
    <text evidence="4">The sequence shown here is derived from an EMBL/GenBank/DDBJ whole genome shotgun (WGS) entry which is preliminary data.</text>
</comment>
<dbReference type="InterPro" id="IPR045177">
    <property type="entry name" value="FDM1-5/IDN2"/>
</dbReference>
<name>A0A6A3CTK6_HIBSY</name>
<dbReference type="InterPro" id="IPR038588">
    <property type="entry name" value="XS_domain_sf"/>
</dbReference>
<dbReference type="AlphaFoldDB" id="A0A6A3CTK6"/>
<accession>A0A6A3CTK6</accession>
<proteinExistence type="predicted"/>